<gene>
    <name evidence="2" type="ORF">BDK51DRAFT_51468</name>
</gene>
<feature type="region of interest" description="Disordered" evidence="1">
    <location>
        <begin position="133"/>
        <end position="156"/>
    </location>
</feature>
<accession>A0A4P9WFR0</accession>
<name>A0A4P9WFR0_9FUNG</name>
<dbReference type="Proteomes" id="UP000269721">
    <property type="component" value="Unassembled WGS sequence"/>
</dbReference>
<proteinExistence type="predicted"/>
<protein>
    <submittedName>
        <fullName evidence="2">Uncharacterized protein</fullName>
    </submittedName>
</protein>
<dbReference type="AlphaFoldDB" id="A0A4P9WFR0"/>
<evidence type="ECO:0000256" key="1">
    <source>
        <dbReference type="SAM" id="MobiDB-lite"/>
    </source>
</evidence>
<evidence type="ECO:0000313" key="2">
    <source>
        <dbReference type="EMBL" id="RKO89850.1"/>
    </source>
</evidence>
<keyword evidence="3" id="KW-1185">Reference proteome</keyword>
<reference evidence="3" key="1">
    <citation type="journal article" date="2018" name="Nat. Microbiol.">
        <title>Leveraging single-cell genomics to expand the fungal tree of life.</title>
        <authorList>
            <person name="Ahrendt S.R."/>
            <person name="Quandt C.A."/>
            <person name="Ciobanu D."/>
            <person name="Clum A."/>
            <person name="Salamov A."/>
            <person name="Andreopoulos B."/>
            <person name="Cheng J.F."/>
            <person name="Woyke T."/>
            <person name="Pelin A."/>
            <person name="Henrissat B."/>
            <person name="Reynolds N.K."/>
            <person name="Benny G.L."/>
            <person name="Smith M.E."/>
            <person name="James T.Y."/>
            <person name="Grigoriev I.V."/>
        </authorList>
    </citation>
    <scope>NUCLEOTIDE SEQUENCE [LARGE SCALE GENOMIC DNA]</scope>
</reference>
<organism evidence="2 3">
    <name type="scientific">Blyttiomyces helicus</name>
    <dbReference type="NCBI Taxonomy" id="388810"/>
    <lineage>
        <taxon>Eukaryota</taxon>
        <taxon>Fungi</taxon>
        <taxon>Fungi incertae sedis</taxon>
        <taxon>Chytridiomycota</taxon>
        <taxon>Chytridiomycota incertae sedis</taxon>
        <taxon>Chytridiomycetes</taxon>
        <taxon>Chytridiomycetes incertae sedis</taxon>
        <taxon>Blyttiomyces</taxon>
    </lineage>
</organism>
<feature type="compositionally biased region" description="Polar residues" evidence="1">
    <location>
        <begin position="133"/>
        <end position="151"/>
    </location>
</feature>
<evidence type="ECO:0000313" key="3">
    <source>
        <dbReference type="Proteomes" id="UP000269721"/>
    </source>
</evidence>
<sequence length="238" mass="26032">MRIANRKGFAGGCANGCGHSNKASFQKALLLLFGAFERRLPQSLVKKAVAWRLKFLIEGRERGLSLACRGPAPGRRVEERIPPPEPLSFNGGKGTCHFEFPVPAITSWNEEVRLLKRFDLLMLNALSPTGLQSCQKGGTGSSALSGETSPKPNHGKRVPVCRHVPSLVHLAHFGNFEAFCASSFCASIRVMRVLERYQEEEDVLNTVPLGTCLKDVDSGEEPTTPFQCINIRKGASEL</sequence>
<dbReference type="EMBL" id="KZ995853">
    <property type="protein sequence ID" value="RKO89850.1"/>
    <property type="molecule type" value="Genomic_DNA"/>
</dbReference>